<name>I2E1U7_RHIML</name>
<geneLocation type="plasmid" evidence="2">
    <name>pHRC017</name>
</geneLocation>
<gene>
    <name evidence="2" type="ORF">pHRC017_0377</name>
</gene>
<evidence type="ECO:0000313" key="2">
    <source>
        <dbReference type="EMBL" id="AFJ91465.1"/>
    </source>
</evidence>
<evidence type="ECO:0000256" key="1">
    <source>
        <dbReference type="SAM" id="MobiDB-lite"/>
    </source>
</evidence>
<sequence length="41" mass="4450">MDGRQILASLAGGVARRPMQTSSRLRASHTEADGWFPMHPG</sequence>
<accession>I2E1U7</accession>
<keyword evidence="2" id="KW-0614">Plasmid</keyword>
<dbReference type="EMBL" id="JQ665880">
    <property type="protein sequence ID" value="AFJ91465.1"/>
    <property type="molecule type" value="Genomic_DNA"/>
</dbReference>
<feature type="region of interest" description="Disordered" evidence="1">
    <location>
        <begin position="1"/>
        <end position="41"/>
    </location>
</feature>
<organism evidence="2">
    <name type="scientific">Rhizobium meliloti</name>
    <name type="common">Ensifer meliloti</name>
    <name type="synonym">Sinorhizobium meliloti</name>
    <dbReference type="NCBI Taxonomy" id="382"/>
    <lineage>
        <taxon>Bacteria</taxon>
        <taxon>Pseudomonadati</taxon>
        <taxon>Pseudomonadota</taxon>
        <taxon>Alphaproteobacteria</taxon>
        <taxon>Hyphomicrobiales</taxon>
        <taxon>Rhizobiaceae</taxon>
        <taxon>Sinorhizobium/Ensifer group</taxon>
        <taxon>Sinorhizobium</taxon>
    </lineage>
</organism>
<protein>
    <submittedName>
        <fullName evidence="2">Uncharacterized protein</fullName>
    </submittedName>
</protein>
<dbReference type="AlphaFoldDB" id="I2E1U7"/>
<proteinExistence type="predicted"/>
<reference evidence="2" key="1">
    <citation type="journal article" date="2012" name="Mol. Plant Microbe Interact.">
        <title>Rhizobial plasmids that cause impaired symbiotic nitrogen fixation and enhanced host invasion.</title>
        <authorList>
            <person name="Crook M.B."/>
            <person name="Lindsay D.P."/>
            <person name="Biggs M.B."/>
            <person name="Bentley J.S."/>
            <person name="Price J.C."/>
            <person name="Clement S.C."/>
            <person name="Clement M.J."/>
            <person name="Long S.R."/>
            <person name="Griffitts J.S."/>
        </authorList>
    </citation>
    <scope>NUCLEOTIDE SEQUENCE</scope>
    <source>
        <strain evidence="2">C017</strain>
        <plasmid evidence="2">pHRC017</plasmid>
    </source>
</reference>